<feature type="domain" description="Lactate/malate dehydrogenase C-terminal" evidence="9">
    <location>
        <begin position="144"/>
        <end position="299"/>
    </location>
</feature>
<dbReference type="InterPro" id="IPR001557">
    <property type="entry name" value="L-lactate/malate_DH"/>
</dbReference>
<evidence type="ECO:0000256" key="7">
    <source>
        <dbReference type="RuleBase" id="RU003369"/>
    </source>
</evidence>
<dbReference type="PROSITE" id="PS51257">
    <property type="entry name" value="PROKAR_LIPOPROTEIN"/>
    <property type="match status" value="1"/>
</dbReference>
<feature type="domain" description="Lactate/malate dehydrogenase N-terminal" evidence="8">
    <location>
        <begin position="3"/>
        <end position="139"/>
    </location>
</feature>
<dbReference type="KEGG" id="bkw:BkAM31D_02825"/>
<feature type="binding site" evidence="6">
    <location>
        <begin position="8"/>
        <end position="14"/>
    </location>
    <ligand>
        <name>NAD(+)</name>
        <dbReference type="ChEBI" id="CHEBI:57540"/>
    </ligand>
</feature>
<evidence type="ECO:0000256" key="1">
    <source>
        <dbReference type="ARBA" id="ARBA00006054"/>
    </source>
</evidence>
<dbReference type="PIRSF" id="PIRSF000102">
    <property type="entry name" value="Lac_mal_DH"/>
    <property type="match status" value="1"/>
</dbReference>
<feature type="active site" description="Proton acceptor" evidence="4">
    <location>
        <position position="170"/>
    </location>
</feature>
<gene>
    <name evidence="10" type="primary">ldh1_1</name>
    <name evidence="10" type="ORF">BkAM31D_02825</name>
</gene>
<protein>
    <submittedName>
        <fullName evidence="10">L-lactate dehydrogenase 1</fullName>
        <ecNumber evidence="10">1.1.1.27</ecNumber>
    </submittedName>
</protein>
<dbReference type="InterPro" id="IPR001236">
    <property type="entry name" value="Lactate/malate_DH_N"/>
</dbReference>
<keyword evidence="11" id="KW-1185">Reference proteome</keyword>
<evidence type="ECO:0000313" key="11">
    <source>
        <dbReference type="Proteomes" id="UP000193006"/>
    </source>
</evidence>
<evidence type="ECO:0000256" key="4">
    <source>
        <dbReference type="PIRSR" id="PIRSR000102-1"/>
    </source>
</evidence>
<evidence type="ECO:0000259" key="9">
    <source>
        <dbReference type="Pfam" id="PF02866"/>
    </source>
</evidence>
<keyword evidence="2 7" id="KW-0560">Oxidoreductase</keyword>
<dbReference type="RefSeq" id="WP_066158048.1">
    <property type="nucleotide sequence ID" value="NZ_CP020814.1"/>
</dbReference>
<dbReference type="SUPFAM" id="SSF51735">
    <property type="entry name" value="NAD(P)-binding Rossmann-fold domains"/>
    <property type="match status" value="1"/>
</dbReference>
<dbReference type="PANTHER" id="PTHR43128:SF16">
    <property type="entry name" value="L-LACTATE DEHYDROGENASE"/>
    <property type="match status" value="1"/>
</dbReference>
<dbReference type="InterPro" id="IPR022383">
    <property type="entry name" value="Lactate/malate_DH_C"/>
</dbReference>
<evidence type="ECO:0000256" key="3">
    <source>
        <dbReference type="ARBA" id="ARBA00023027"/>
    </source>
</evidence>
<proteinExistence type="inferred from homology"/>
<feature type="binding site" evidence="6">
    <location>
        <position position="92"/>
    </location>
    <ligand>
        <name>NAD(+)</name>
        <dbReference type="ChEBI" id="CHEBI:57540"/>
    </ligand>
</feature>
<dbReference type="Proteomes" id="UP000193006">
    <property type="component" value="Chromosome"/>
</dbReference>
<dbReference type="SUPFAM" id="SSF56327">
    <property type="entry name" value="LDH C-terminal domain-like"/>
    <property type="match status" value="1"/>
</dbReference>
<name>A0A1X9M5Z5_9BACI</name>
<dbReference type="PRINTS" id="PR00086">
    <property type="entry name" value="LLDHDRGNASE"/>
</dbReference>
<evidence type="ECO:0000313" key="10">
    <source>
        <dbReference type="EMBL" id="ARK28875.1"/>
    </source>
</evidence>
<dbReference type="InterPro" id="IPR015955">
    <property type="entry name" value="Lactate_DH/Glyco_Ohase_4_C"/>
</dbReference>
<evidence type="ECO:0000256" key="2">
    <source>
        <dbReference type="ARBA" id="ARBA00023002"/>
    </source>
</evidence>
<evidence type="ECO:0000256" key="5">
    <source>
        <dbReference type="PIRSR" id="PIRSR000102-2"/>
    </source>
</evidence>
<evidence type="ECO:0000259" key="8">
    <source>
        <dbReference type="Pfam" id="PF00056"/>
    </source>
</evidence>
<organism evidence="10 11">
    <name type="scientific">Halalkalibacter krulwichiae</name>
    <dbReference type="NCBI Taxonomy" id="199441"/>
    <lineage>
        <taxon>Bacteria</taxon>
        <taxon>Bacillati</taxon>
        <taxon>Bacillota</taxon>
        <taxon>Bacilli</taxon>
        <taxon>Bacillales</taxon>
        <taxon>Bacillaceae</taxon>
        <taxon>Halalkalibacter</taxon>
    </lineage>
</organism>
<reference evidence="10 11" key="1">
    <citation type="submission" date="2017-04" db="EMBL/GenBank/DDBJ databases">
        <title>Bacillus krulwichiae AM31D Genome sequencing and assembly.</title>
        <authorList>
            <person name="Krulwich T.A."/>
            <person name="Anastor L."/>
            <person name="Ehrlich R."/>
            <person name="Ehrlich G.D."/>
            <person name="Janto B."/>
        </authorList>
    </citation>
    <scope>NUCLEOTIDE SEQUENCE [LARGE SCALE GENOMIC DNA]</scope>
    <source>
        <strain evidence="10 11">AM31D</strain>
    </source>
</reference>
<feature type="binding site" evidence="5">
    <location>
        <position position="79"/>
    </location>
    <ligand>
        <name>substrate</name>
    </ligand>
</feature>
<comment type="similarity">
    <text evidence="1">Belongs to the LDH/MDH superfamily. LDH family.</text>
</comment>
<dbReference type="PANTHER" id="PTHR43128">
    <property type="entry name" value="L-2-HYDROXYCARBOXYLATE DEHYDROGENASE (NAD(P)(+))"/>
    <property type="match status" value="1"/>
</dbReference>
<feature type="binding site" evidence="5">
    <location>
        <position position="85"/>
    </location>
    <ligand>
        <name>substrate</name>
    </ligand>
</feature>
<dbReference type="EMBL" id="CP020814">
    <property type="protein sequence ID" value="ARK28875.1"/>
    <property type="molecule type" value="Genomic_DNA"/>
</dbReference>
<dbReference type="GO" id="GO:0006089">
    <property type="term" value="P:lactate metabolic process"/>
    <property type="evidence" value="ECO:0007669"/>
    <property type="project" value="TreeGrafter"/>
</dbReference>
<dbReference type="InterPro" id="IPR036291">
    <property type="entry name" value="NAD(P)-bd_dom_sf"/>
</dbReference>
<dbReference type="EC" id="1.1.1.27" evidence="10"/>
<dbReference type="Pfam" id="PF00056">
    <property type="entry name" value="Ldh_1_N"/>
    <property type="match status" value="1"/>
</dbReference>
<dbReference type="Gene3D" id="3.40.50.720">
    <property type="entry name" value="NAD(P)-binding Rossmann-like Domain"/>
    <property type="match status" value="1"/>
</dbReference>
<dbReference type="Pfam" id="PF02866">
    <property type="entry name" value="Ldh_1_C"/>
    <property type="match status" value="1"/>
</dbReference>
<sequence>MQKISIIGAAGTLGASCAMNLALNSRISELCLLDINEALLDNHIMDLENAFPDKYIYRGNYEDLAGSSIVVITAGVPNRNEETSRDAYLMENVKIFKHIGANIRKYCSNAIIITASNPVDLLNYYLHKEFGFKPHQLIGYTLNDSYRFSWAINKVLNGKNQVYSPVIGEHGETQVPIFSQVRINNKEASFTVEEKKQIQEEIKTWFVKFNQLNIQRTTGWTTGVGISQLVGSLLSDQEVLTIGSVILRGEYNSQGISIGVPISVNREGVKQIIEWDLTVEENKDFCSSVEKISKNIEESFLLKEEM</sequence>
<accession>A0A1X9M5Z5</accession>
<evidence type="ECO:0000256" key="6">
    <source>
        <dbReference type="PIRSR" id="PIRSR000102-3"/>
    </source>
</evidence>
<keyword evidence="3 6" id="KW-0520">NAD</keyword>
<dbReference type="STRING" id="199441.BkAM31D_02825"/>
<feature type="binding site" evidence="5">
    <location>
        <position position="117"/>
    </location>
    <ligand>
        <name>substrate</name>
    </ligand>
</feature>
<feature type="binding site" evidence="5">
    <location>
        <position position="147"/>
    </location>
    <ligand>
        <name>substrate</name>
    </ligand>
</feature>
<dbReference type="AlphaFoldDB" id="A0A1X9M5Z5"/>
<dbReference type="Gene3D" id="3.90.110.10">
    <property type="entry name" value="Lactate dehydrogenase/glycoside hydrolase, family 4, C-terminal"/>
    <property type="match status" value="1"/>
</dbReference>
<feature type="binding site" evidence="6">
    <location>
        <position position="34"/>
    </location>
    <ligand>
        <name>NAD(+)</name>
        <dbReference type="ChEBI" id="CHEBI:57540"/>
    </ligand>
</feature>
<dbReference type="GO" id="GO:0004459">
    <property type="term" value="F:L-lactate dehydrogenase (NAD+) activity"/>
    <property type="evidence" value="ECO:0007669"/>
    <property type="project" value="UniProtKB-EC"/>
</dbReference>